<sequence length="231" mass="25398">MKLKAPPSWALKVTMAVTGAIWAIFVLIHLYGNLKVFQGPEKFDGYAHWLRHAFEPFFPETGVLWLMRIVLVIALILHVGAAAILYYRGRKFRGKHRAKNYRNGLQAVSARLMPLTGVLILIFIIFHILDLTVGAQPIATESFQGPTATKSSAYSNLVASFSRPLVAIFYSVMMVFLAIHVTHGAKNIAVDLGAMGKRLRMTFVIIGAVAAIAILIGNASIPIAVQMGWLN</sequence>
<accession>A0ABT9NHC9</accession>
<keyword evidence="6" id="KW-0408">Iron</keyword>
<keyword evidence="4" id="KW-0479">Metal-binding</keyword>
<keyword evidence="2" id="KW-0349">Heme</keyword>
<feature type="transmembrane region" description="Helical" evidence="8">
    <location>
        <begin position="108"/>
        <end position="129"/>
    </location>
</feature>
<dbReference type="EMBL" id="JAUSQX010000001">
    <property type="protein sequence ID" value="MDP9806810.1"/>
    <property type="molecule type" value="Genomic_DNA"/>
</dbReference>
<evidence type="ECO:0000256" key="5">
    <source>
        <dbReference type="ARBA" id="ARBA00022989"/>
    </source>
</evidence>
<keyword evidence="10" id="KW-1185">Reference proteome</keyword>
<feature type="transmembrane region" description="Helical" evidence="8">
    <location>
        <begin position="65"/>
        <end position="87"/>
    </location>
</feature>
<evidence type="ECO:0000256" key="8">
    <source>
        <dbReference type="SAM" id="Phobius"/>
    </source>
</evidence>
<dbReference type="Pfam" id="PF01127">
    <property type="entry name" value="Sdh_cyt"/>
    <property type="match status" value="1"/>
</dbReference>
<evidence type="ECO:0000256" key="7">
    <source>
        <dbReference type="ARBA" id="ARBA00023136"/>
    </source>
</evidence>
<organism evidence="9 10">
    <name type="scientific">Trueperella bonasi</name>
    <dbReference type="NCBI Taxonomy" id="312286"/>
    <lineage>
        <taxon>Bacteria</taxon>
        <taxon>Bacillati</taxon>
        <taxon>Actinomycetota</taxon>
        <taxon>Actinomycetes</taxon>
        <taxon>Actinomycetales</taxon>
        <taxon>Actinomycetaceae</taxon>
        <taxon>Trueperella</taxon>
    </lineage>
</organism>
<dbReference type="RefSeq" id="WP_307683008.1">
    <property type="nucleotide sequence ID" value="NZ_JAUSQX010000001.1"/>
</dbReference>
<comment type="caution">
    <text evidence="9">The sequence shown here is derived from an EMBL/GenBank/DDBJ whole genome shotgun (WGS) entry which is preliminary data.</text>
</comment>
<dbReference type="Gene3D" id="1.20.1300.10">
    <property type="entry name" value="Fumarate reductase/succinate dehydrogenase, transmembrane subunit"/>
    <property type="match status" value="1"/>
</dbReference>
<keyword evidence="3 8" id="KW-0812">Transmembrane</keyword>
<protein>
    <submittedName>
        <fullName evidence="9">Succinate dehydrogenase / fumarate reductase cytochrome b subunit</fullName>
    </submittedName>
</protein>
<dbReference type="NCBIfam" id="TIGR02046">
    <property type="entry name" value="sdhC_b558_fam"/>
    <property type="match status" value="1"/>
</dbReference>
<keyword evidence="7 8" id="KW-0472">Membrane</keyword>
<evidence type="ECO:0000256" key="1">
    <source>
        <dbReference type="ARBA" id="ARBA00004370"/>
    </source>
</evidence>
<evidence type="ECO:0000256" key="4">
    <source>
        <dbReference type="ARBA" id="ARBA00022723"/>
    </source>
</evidence>
<gene>
    <name evidence="9" type="ORF">J2S70_001392</name>
</gene>
<dbReference type="InterPro" id="IPR000701">
    <property type="entry name" value="SuccDH_FuR_B_TM-su"/>
</dbReference>
<evidence type="ECO:0000256" key="3">
    <source>
        <dbReference type="ARBA" id="ARBA00022692"/>
    </source>
</evidence>
<proteinExistence type="predicted"/>
<feature type="transmembrane region" description="Helical" evidence="8">
    <location>
        <begin position="161"/>
        <end position="182"/>
    </location>
</feature>
<keyword evidence="5 8" id="KW-1133">Transmembrane helix</keyword>
<dbReference type="InterPro" id="IPR011138">
    <property type="entry name" value="Cytochrome_b-558"/>
</dbReference>
<reference evidence="9 10" key="1">
    <citation type="submission" date="2023-07" db="EMBL/GenBank/DDBJ databases">
        <title>Sequencing the genomes of 1000 actinobacteria strains.</title>
        <authorList>
            <person name="Klenk H.-P."/>
        </authorList>
    </citation>
    <scope>NUCLEOTIDE SEQUENCE [LARGE SCALE GENOMIC DNA]</scope>
    <source>
        <strain evidence="9 10">DSM 17163</strain>
    </source>
</reference>
<feature type="transmembrane region" description="Helical" evidence="8">
    <location>
        <begin position="203"/>
        <end position="225"/>
    </location>
</feature>
<evidence type="ECO:0000313" key="9">
    <source>
        <dbReference type="EMBL" id="MDP9806810.1"/>
    </source>
</evidence>
<evidence type="ECO:0000256" key="6">
    <source>
        <dbReference type="ARBA" id="ARBA00023004"/>
    </source>
</evidence>
<dbReference type="SUPFAM" id="SSF81343">
    <property type="entry name" value="Fumarate reductase respiratory complex transmembrane subunits"/>
    <property type="match status" value="1"/>
</dbReference>
<evidence type="ECO:0000313" key="10">
    <source>
        <dbReference type="Proteomes" id="UP001243212"/>
    </source>
</evidence>
<feature type="transmembrane region" description="Helical" evidence="8">
    <location>
        <begin position="9"/>
        <end position="31"/>
    </location>
</feature>
<evidence type="ECO:0000256" key="2">
    <source>
        <dbReference type="ARBA" id="ARBA00022617"/>
    </source>
</evidence>
<name>A0ABT9NHC9_9ACTO</name>
<comment type="subcellular location">
    <subcellularLocation>
        <location evidence="1">Membrane</location>
    </subcellularLocation>
</comment>
<dbReference type="InterPro" id="IPR034804">
    <property type="entry name" value="SQR/QFR_C/D"/>
</dbReference>
<dbReference type="Proteomes" id="UP001243212">
    <property type="component" value="Unassembled WGS sequence"/>
</dbReference>